<dbReference type="OrthoDB" id="9781066at2"/>
<sequence length="477" mass="53225">MTTQAPVETLDLEDIQGFIMRSYPLPCARYVYVHIDDKQVNAARSTLEKLTELVTASTVWPDATGLEHALNIALSFKGLMALGLPTSSLISFPSAFAEGMARRKILLGDEGASDPSKWDKVWQDSNADPKKSIHLWLAVFAADESKRDSYYSQLAKLLGLGSGMSVLGFEDAGRLKDPTTQQYVNTEHFGYRDGISDVEFKGMPFPHVDGRGKLMPDGSWVPLATGEFLLGYPDESPENPLAPIPHLLARNGTFMVVRKLHQNVASFRCYLNEQSKKFPGGKELLAAKFVGRWRDGTPLTLSPDKQDPILADDVNRNNSFTYKDDRDGSRCPMGAHIRRMNPRDAMLFSKLADRRRIIRRGLTYGVHTPEDQPGNDTDEHGIMFLVMNSNFERQFEFVQQQWVHYGNDFFQGDDKDPLLGNNDGKGKMVIQGDSKTDRAPHICTGLPSFVNTRGGDYFFVPSLTALRQIALGIISTI</sequence>
<keyword evidence="2 7" id="KW-0575">Peroxidase</keyword>
<keyword evidence="8" id="KW-1185">Reference proteome</keyword>
<dbReference type="InterPro" id="IPR006314">
    <property type="entry name" value="Dyp_peroxidase"/>
</dbReference>
<keyword evidence="5" id="KW-0408">Iron</keyword>
<feature type="domain" description="DyP dimeric alpha+beta barrel" evidence="6">
    <location>
        <begin position="14"/>
        <end position="158"/>
    </location>
</feature>
<dbReference type="AlphaFoldDB" id="A0A1R4H7G7"/>
<gene>
    <name evidence="7" type="ORF">CRENPOLYSF1_210003</name>
</gene>
<evidence type="ECO:0000256" key="5">
    <source>
        <dbReference type="ARBA" id="ARBA00023004"/>
    </source>
</evidence>
<dbReference type="EMBL" id="FUKI01000095">
    <property type="protein sequence ID" value="SJM91790.1"/>
    <property type="molecule type" value="Genomic_DNA"/>
</dbReference>
<dbReference type="PANTHER" id="PTHR30521">
    <property type="entry name" value="DEFERROCHELATASE/PEROXIDASE"/>
    <property type="match status" value="1"/>
</dbReference>
<name>A0A1R4H7G7_9GAMM</name>
<keyword evidence="4" id="KW-0560">Oxidoreductase</keyword>
<evidence type="ECO:0000313" key="7">
    <source>
        <dbReference type="EMBL" id="SJM91790.1"/>
    </source>
</evidence>
<keyword evidence="3" id="KW-0479">Metal-binding</keyword>
<evidence type="ECO:0000256" key="4">
    <source>
        <dbReference type="ARBA" id="ARBA00023002"/>
    </source>
</evidence>
<reference evidence="8" key="1">
    <citation type="submission" date="2017-02" db="EMBL/GenBank/DDBJ databases">
        <authorList>
            <person name="Daims H."/>
        </authorList>
    </citation>
    <scope>NUCLEOTIDE SEQUENCE [LARGE SCALE GENOMIC DNA]</scope>
</reference>
<evidence type="ECO:0000256" key="1">
    <source>
        <dbReference type="ARBA" id="ARBA00001970"/>
    </source>
</evidence>
<evidence type="ECO:0000256" key="2">
    <source>
        <dbReference type="ARBA" id="ARBA00022559"/>
    </source>
</evidence>
<comment type="cofactor">
    <cofactor evidence="1">
        <name>heme b</name>
        <dbReference type="ChEBI" id="CHEBI:60344"/>
    </cofactor>
</comment>
<dbReference type="RefSeq" id="WP_087143112.1">
    <property type="nucleotide sequence ID" value="NZ_FUKI01000095.1"/>
</dbReference>
<dbReference type="InterPro" id="IPR049509">
    <property type="entry name" value="DyP_N"/>
</dbReference>
<evidence type="ECO:0000259" key="6">
    <source>
        <dbReference type="Pfam" id="PF21105"/>
    </source>
</evidence>
<dbReference type="GO" id="GO:0005829">
    <property type="term" value="C:cytosol"/>
    <property type="evidence" value="ECO:0007669"/>
    <property type="project" value="TreeGrafter"/>
</dbReference>
<dbReference type="Pfam" id="PF21105">
    <property type="entry name" value="DyP_N"/>
    <property type="match status" value="1"/>
</dbReference>
<evidence type="ECO:0000256" key="3">
    <source>
        <dbReference type="ARBA" id="ARBA00022723"/>
    </source>
</evidence>
<dbReference type="GO" id="GO:0020037">
    <property type="term" value="F:heme binding"/>
    <property type="evidence" value="ECO:0007669"/>
    <property type="project" value="InterPro"/>
</dbReference>
<evidence type="ECO:0000313" key="8">
    <source>
        <dbReference type="Proteomes" id="UP000195667"/>
    </source>
</evidence>
<proteinExistence type="predicted"/>
<dbReference type="PANTHER" id="PTHR30521:SF5">
    <property type="entry name" value="BLR4509 PROTEIN"/>
    <property type="match status" value="1"/>
</dbReference>
<dbReference type="InterPro" id="IPR011008">
    <property type="entry name" value="Dimeric_a/b-barrel"/>
</dbReference>
<organism evidence="7 8">
    <name type="scientific">Crenothrix polyspora</name>
    <dbReference type="NCBI Taxonomy" id="360316"/>
    <lineage>
        <taxon>Bacteria</taxon>
        <taxon>Pseudomonadati</taxon>
        <taxon>Pseudomonadota</taxon>
        <taxon>Gammaproteobacteria</taxon>
        <taxon>Methylococcales</taxon>
        <taxon>Crenotrichaceae</taxon>
        <taxon>Crenothrix</taxon>
    </lineage>
</organism>
<accession>A0A1R4H7G7</accession>
<dbReference type="Proteomes" id="UP000195667">
    <property type="component" value="Unassembled WGS sequence"/>
</dbReference>
<dbReference type="GO" id="GO:0046872">
    <property type="term" value="F:metal ion binding"/>
    <property type="evidence" value="ECO:0007669"/>
    <property type="project" value="UniProtKB-KW"/>
</dbReference>
<dbReference type="PROSITE" id="PS51404">
    <property type="entry name" value="DYP_PEROXIDASE"/>
    <property type="match status" value="1"/>
</dbReference>
<dbReference type="GO" id="GO:0004601">
    <property type="term" value="F:peroxidase activity"/>
    <property type="evidence" value="ECO:0007669"/>
    <property type="project" value="UniProtKB-KW"/>
</dbReference>
<protein>
    <submittedName>
        <fullName evidence="7">Dyp-type peroxidase family</fullName>
    </submittedName>
</protein>
<dbReference type="SUPFAM" id="SSF54909">
    <property type="entry name" value="Dimeric alpha+beta barrel"/>
    <property type="match status" value="1"/>
</dbReference>